<gene>
    <name evidence="1" type="ORF">BDP55DRAFT_631962</name>
</gene>
<sequence length="194" mass="21395">MAVAAWHKEAPKSVQATVELLFVISTTVSPRILGPKTSTPARQQRRLSNSRSKDVTWVLLSREAQRLQEQREEKKNPPAGREVVACKLRDVGLPACLAKKTRTSDSLTRALPNYELPSGSLGRIFCLLVSATASAVIFKVQYLEYPDTKDSRNRAALRPWSARNASVRASNCGLASIMSWLIDGSSRSRSPEMA</sequence>
<comment type="caution">
    <text evidence="1">The sequence shown here is derived from an EMBL/GenBank/DDBJ whole genome shotgun (WGS) entry which is preliminary data.</text>
</comment>
<dbReference type="RefSeq" id="XP_060429782.1">
    <property type="nucleotide sequence ID" value="XM_060572350.1"/>
</dbReference>
<dbReference type="AlphaFoldDB" id="A0AAJ0AM50"/>
<dbReference type="EMBL" id="JAHMHR010000020">
    <property type="protein sequence ID" value="KAK1675779.1"/>
    <property type="molecule type" value="Genomic_DNA"/>
</dbReference>
<reference evidence="1" key="1">
    <citation type="submission" date="2021-06" db="EMBL/GenBank/DDBJ databases">
        <title>Comparative genomics, transcriptomics and evolutionary studies reveal genomic signatures of adaptation to plant cell wall in hemibiotrophic fungi.</title>
        <authorList>
            <consortium name="DOE Joint Genome Institute"/>
            <person name="Baroncelli R."/>
            <person name="Diaz J.F."/>
            <person name="Benocci T."/>
            <person name="Peng M."/>
            <person name="Battaglia E."/>
            <person name="Haridas S."/>
            <person name="Andreopoulos W."/>
            <person name="Labutti K."/>
            <person name="Pangilinan J."/>
            <person name="Floch G.L."/>
            <person name="Makela M.R."/>
            <person name="Henrissat B."/>
            <person name="Grigoriev I.V."/>
            <person name="Crouch J.A."/>
            <person name="De Vries R.P."/>
            <person name="Sukno S.A."/>
            <person name="Thon M.R."/>
        </authorList>
    </citation>
    <scope>NUCLEOTIDE SEQUENCE</scope>
    <source>
        <strain evidence="1">CBS 193.32</strain>
    </source>
</reference>
<dbReference type="GeneID" id="85456876"/>
<organism evidence="1 2">
    <name type="scientific">Colletotrichum godetiae</name>
    <dbReference type="NCBI Taxonomy" id="1209918"/>
    <lineage>
        <taxon>Eukaryota</taxon>
        <taxon>Fungi</taxon>
        <taxon>Dikarya</taxon>
        <taxon>Ascomycota</taxon>
        <taxon>Pezizomycotina</taxon>
        <taxon>Sordariomycetes</taxon>
        <taxon>Hypocreomycetidae</taxon>
        <taxon>Glomerellales</taxon>
        <taxon>Glomerellaceae</taxon>
        <taxon>Colletotrichum</taxon>
        <taxon>Colletotrichum acutatum species complex</taxon>
    </lineage>
</organism>
<protein>
    <submittedName>
        <fullName evidence="1">Uncharacterized protein</fullName>
    </submittedName>
</protein>
<proteinExistence type="predicted"/>
<name>A0AAJ0AM50_9PEZI</name>
<keyword evidence="2" id="KW-1185">Reference proteome</keyword>
<evidence type="ECO:0000313" key="2">
    <source>
        <dbReference type="Proteomes" id="UP001224890"/>
    </source>
</evidence>
<dbReference type="Proteomes" id="UP001224890">
    <property type="component" value="Unassembled WGS sequence"/>
</dbReference>
<accession>A0AAJ0AM50</accession>
<evidence type="ECO:0000313" key="1">
    <source>
        <dbReference type="EMBL" id="KAK1675779.1"/>
    </source>
</evidence>